<evidence type="ECO:0000313" key="2">
    <source>
        <dbReference type="EMBL" id="KAH7320192.1"/>
    </source>
</evidence>
<accession>A0A8K0STK5</accession>
<reference evidence="2" key="1">
    <citation type="journal article" date="2021" name="Nat. Commun.">
        <title>Genetic determinants of endophytism in the Arabidopsis root mycobiome.</title>
        <authorList>
            <person name="Mesny F."/>
            <person name="Miyauchi S."/>
            <person name="Thiergart T."/>
            <person name="Pickel B."/>
            <person name="Atanasova L."/>
            <person name="Karlsson M."/>
            <person name="Huettel B."/>
            <person name="Barry K.W."/>
            <person name="Haridas S."/>
            <person name="Chen C."/>
            <person name="Bauer D."/>
            <person name="Andreopoulos W."/>
            <person name="Pangilinan J."/>
            <person name="LaButti K."/>
            <person name="Riley R."/>
            <person name="Lipzen A."/>
            <person name="Clum A."/>
            <person name="Drula E."/>
            <person name="Henrissat B."/>
            <person name="Kohler A."/>
            <person name="Grigoriev I.V."/>
            <person name="Martin F.M."/>
            <person name="Hacquard S."/>
        </authorList>
    </citation>
    <scope>NUCLEOTIDE SEQUENCE</scope>
    <source>
        <strain evidence="2">MPI-CAGE-CH-0235</strain>
    </source>
</reference>
<proteinExistence type="predicted"/>
<feature type="region of interest" description="Disordered" evidence="1">
    <location>
        <begin position="127"/>
        <end position="151"/>
    </location>
</feature>
<evidence type="ECO:0000256" key="1">
    <source>
        <dbReference type="SAM" id="MobiDB-lite"/>
    </source>
</evidence>
<sequence>MHMPLGWFQSTKNKDNHQESSLASPPPPLQHQQRVDAHDAHDAYKPASHSYTSPDVAACPPSAAFASAHLGALDADSPGSLNSTSLTESPSPHPGTPQTLSLSAFPPSSPRPNPNLVLFSPSTRLLATPATSTPSPRLLRTISPLAAASTT</sequence>
<dbReference type="EMBL" id="JAGPNK010000006">
    <property type="protein sequence ID" value="KAH7320192.1"/>
    <property type="molecule type" value="Genomic_DNA"/>
</dbReference>
<feature type="compositionally biased region" description="Basic and acidic residues" evidence="1">
    <location>
        <begin position="33"/>
        <end position="44"/>
    </location>
</feature>
<dbReference type="AlphaFoldDB" id="A0A8K0STK5"/>
<protein>
    <submittedName>
        <fullName evidence="2">Uncharacterized protein</fullName>
    </submittedName>
</protein>
<name>A0A8K0STK5_9HYPO</name>
<keyword evidence="3" id="KW-1185">Reference proteome</keyword>
<comment type="caution">
    <text evidence="2">The sequence shown here is derived from an EMBL/GenBank/DDBJ whole genome shotgun (WGS) entry which is preliminary data.</text>
</comment>
<feature type="region of interest" description="Disordered" evidence="1">
    <location>
        <begin position="1"/>
        <end position="58"/>
    </location>
</feature>
<gene>
    <name evidence="2" type="ORF">B0I35DRAFT_230984</name>
</gene>
<evidence type="ECO:0000313" key="3">
    <source>
        <dbReference type="Proteomes" id="UP000813444"/>
    </source>
</evidence>
<organism evidence="2 3">
    <name type="scientific">Stachybotrys elegans</name>
    <dbReference type="NCBI Taxonomy" id="80388"/>
    <lineage>
        <taxon>Eukaryota</taxon>
        <taxon>Fungi</taxon>
        <taxon>Dikarya</taxon>
        <taxon>Ascomycota</taxon>
        <taxon>Pezizomycotina</taxon>
        <taxon>Sordariomycetes</taxon>
        <taxon>Hypocreomycetidae</taxon>
        <taxon>Hypocreales</taxon>
        <taxon>Stachybotryaceae</taxon>
        <taxon>Stachybotrys</taxon>
    </lineage>
</organism>
<feature type="region of interest" description="Disordered" evidence="1">
    <location>
        <begin position="73"/>
        <end position="115"/>
    </location>
</feature>
<feature type="compositionally biased region" description="Polar residues" evidence="1">
    <location>
        <begin position="79"/>
        <end position="102"/>
    </location>
</feature>
<dbReference type="Proteomes" id="UP000813444">
    <property type="component" value="Unassembled WGS sequence"/>
</dbReference>